<evidence type="ECO:0000313" key="3">
    <source>
        <dbReference type="Proteomes" id="UP000799424"/>
    </source>
</evidence>
<keyword evidence="1" id="KW-0472">Membrane</keyword>
<proteinExistence type="predicted"/>
<keyword evidence="3" id="KW-1185">Reference proteome</keyword>
<sequence length="113" mass="12614">MYENIPRQDSNGIKHQSGQKGLTEAVIYAILILRLIFLRFAACVIPVYLVPVRVRDLLVLGVRRFVGGQIEPLPIGADVFQERAFFVYLATQDTNNKDCLCGNDHSEAYGTDG</sequence>
<feature type="transmembrane region" description="Helical" evidence="1">
    <location>
        <begin position="25"/>
        <end position="50"/>
    </location>
</feature>
<name>A0A6A6ZD28_9PLEO</name>
<dbReference type="AlphaFoldDB" id="A0A6A6ZD28"/>
<evidence type="ECO:0000313" key="2">
    <source>
        <dbReference type="EMBL" id="KAF2818940.1"/>
    </source>
</evidence>
<keyword evidence="1" id="KW-1133">Transmembrane helix</keyword>
<keyword evidence="1" id="KW-0812">Transmembrane</keyword>
<protein>
    <submittedName>
        <fullName evidence="2">Uncharacterized protein</fullName>
    </submittedName>
</protein>
<dbReference type="EMBL" id="MU006248">
    <property type="protein sequence ID" value="KAF2818940.1"/>
    <property type="molecule type" value="Genomic_DNA"/>
</dbReference>
<dbReference type="Proteomes" id="UP000799424">
    <property type="component" value="Unassembled WGS sequence"/>
</dbReference>
<accession>A0A6A6ZD28</accession>
<gene>
    <name evidence="2" type="ORF">CC86DRAFT_388628</name>
</gene>
<reference evidence="2" key="1">
    <citation type="journal article" date="2020" name="Stud. Mycol.">
        <title>101 Dothideomycetes genomes: a test case for predicting lifestyles and emergence of pathogens.</title>
        <authorList>
            <person name="Haridas S."/>
            <person name="Albert R."/>
            <person name="Binder M."/>
            <person name="Bloem J."/>
            <person name="Labutti K."/>
            <person name="Salamov A."/>
            <person name="Andreopoulos B."/>
            <person name="Baker S."/>
            <person name="Barry K."/>
            <person name="Bills G."/>
            <person name="Bluhm B."/>
            <person name="Cannon C."/>
            <person name="Castanera R."/>
            <person name="Culley D."/>
            <person name="Daum C."/>
            <person name="Ezra D."/>
            <person name="Gonzalez J."/>
            <person name="Henrissat B."/>
            <person name="Kuo A."/>
            <person name="Liang C."/>
            <person name="Lipzen A."/>
            <person name="Lutzoni F."/>
            <person name="Magnuson J."/>
            <person name="Mondo S."/>
            <person name="Nolan M."/>
            <person name="Ohm R."/>
            <person name="Pangilinan J."/>
            <person name="Park H.-J."/>
            <person name="Ramirez L."/>
            <person name="Alfaro M."/>
            <person name="Sun H."/>
            <person name="Tritt A."/>
            <person name="Yoshinaga Y."/>
            <person name="Zwiers L.-H."/>
            <person name="Turgeon B."/>
            <person name="Goodwin S."/>
            <person name="Spatafora J."/>
            <person name="Crous P."/>
            <person name="Grigoriev I."/>
        </authorList>
    </citation>
    <scope>NUCLEOTIDE SEQUENCE</scope>
    <source>
        <strain evidence="2">CBS 113818</strain>
    </source>
</reference>
<evidence type="ECO:0000256" key="1">
    <source>
        <dbReference type="SAM" id="Phobius"/>
    </source>
</evidence>
<organism evidence="2 3">
    <name type="scientific">Ophiobolus disseminans</name>
    <dbReference type="NCBI Taxonomy" id="1469910"/>
    <lineage>
        <taxon>Eukaryota</taxon>
        <taxon>Fungi</taxon>
        <taxon>Dikarya</taxon>
        <taxon>Ascomycota</taxon>
        <taxon>Pezizomycotina</taxon>
        <taxon>Dothideomycetes</taxon>
        <taxon>Pleosporomycetidae</taxon>
        <taxon>Pleosporales</taxon>
        <taxon>Pleosporineae</taxon>
        <taxon>Phaeosphaeriaceae</taxon>
        <taxon>Ophiobolus</taxon>
    </lineage>
</organism>